<evidence type="ECO:0000256" key="7">
    <source>
        <dbReference type="ARBA" id="ARBA00023012"/>
    </source>
</evidence>
<keyword evidence="3" id="KW-0808">Transferase</keyword>
<dbReference type="PROSITE" id="PS50109">
    <property type="entry name" value="HIS_KIN"/>
    <property type="match status" value="1"/>
</dbReference>
<sequence>MNARDSFSEIAALSIHDVKNNLAQLAAEAEARGDTKSLDIALSASETLTRLLCFYKSETHQLHLQIDAQDPHELIEDLLSHHTSRIQTQTHLQIVKDLSQAPTLWFYDKTLIQMILANALQNALRYARKEISISVIAHQDYLEICVQDDGIGYPSSVLESLNTCNPVTAHGTGLGLGLAQRVLALHTNNDRQGEIILSNQDGAKFQMRLP</sequence>
<evidence type="ECO:0000256" key="3">
    <source>
        <dbReference type="ARBA" id="ARBA00022679"/>
    </source>
</evidence>
<evidence type="ECO:0000256" key="2">
    <source>
        <dbReference type="ARBA" id="ARBA00012438"/>
    </source>
</evidence>
<evidence type="ECO:0000256" key="4">
    <source>
        <dbReference type="ARBA" id="ARBA00022741"/>
    </source>
</evidence>
<dbReference type="Pfam" id="PF02518">
    <property type="entry name" value="HATPase_c"/>
    <property type="match status" value="1"/>
</dbReference>
<dbReference type="InterPro" id="IPR036890">
    <property type="entry name" value="HATPase_C_sf"/>
</dbReference>
<keyword evidence="7" id="KW-0902">Two-component regulatory system</keyword>
<keyword evidence="6 9" id="KW-0067">ATP-binding</keyword>
<reference evidence="9 10" key="1">
    <citation type="submission" date="2020-08" db="EMBL/GenBank/DDBJ databases">
        <title>Novel species isolated from subtropical streams in China.</title>
        <authorList>
            <person name="Lu H."/>
        </authorList>
    </citation>
    <scope>NUCLEOTIDE SEQUENCE [LARGE SCALE GENOMIC DNA]</scope>
    <source>
        <strain evidence="9 10">KACC 16656</strain>
    </source>
</reference>
<dbReference type="RefSeq" id="WP_186924338.1">
    <property type="nucleotide sequence ID" value="NZ_JACOFW010000029.1"/>
</dbReference>
<evidence type="ECO:0000313" key="10">
    <source>
        <dbReference type="Proteomes" id="UP000648257"/>
    </source>
</evidence>
<evidence type="ECO:0000256" key="5">
    <source>
        <dbReference type="ARBA" id="ARBA00022777"/>
    </source>
</evidence>
<keyword evidence="4" id="KW-0547">Nucleotide-binding</keyword>
<proteinExistence type="predicted"/>
<accession>A0ABR6XAD0</accession>
<dbReference type="PANTHER" id="PTHR42878:SF7">
    <property type="entry name" value="SENSOR HISTIDINE KINASE GLRK"/>
    <property type="match status" value="1"/>
</dbReference>
<protein>
    <recommendedName>
        <fullName evidence="2">histidine kinase</fullName>
        <ecNumber evidence="2">2.7.13.3</ecNumber>
    </recommendedName>
</protein>
<dbReference type="InterPro" id="IPR003594">
    <property type="entry name" value="HATPase_dom"/>
</dbReference>
<name>A0ABR6XAD0_9BURK</name>
<dbReference type="GO" id="GO:0005524">
    <property type="term" value="F:ATP binding"/>
    <property type="evidence" value="ECO:0007669"/>
    <property type="project" value="UniProtKB-KW"/>
</dbReference>
<dbReference type="Proteomes" id="UP000648257">
    <property type="component" value="Unassembled WGS sequence"/>
</dbReference>
<comment type="caution">
    <text evidence="9">The sequence shown here is derived from an EMBL/GenBank/DDBJ whole genome shotgun (WGS) entry which is preliminary data.</text>
</comment>
<keyword evidence="5" id="KW-0418">Kinase</keyword>
<dbReference type="InterPro" id="IPR050351">
    <property type="entry name" value="BphY/WalK/GraS-like"/>
</dbReference>
<evidence type="ECO:0000256" key="1">
    <source>
        <dbReference type="ARBA" id="ARBA00000085"/>
    </source>
</evidence>
<comment type="catalytic activity">
    <reaction evidence="1">
        <text>ATP + protein L-histidine = ADP + protein N-phospho-L-histidine.</text>
        <dbReference type="EC" id="2.7.13.3"/>
    </reaction>
</comment>
<dbReference type="SMART" id="SM00387">
    <property type="entry name" value="HATPase_c"/>
    <property type="match status" value="1"/>
</dbReference>
<organism evidence="9 10">
    <name type="scientific">Undibacterium seohonense</name>
    <dbReference type="NCBI Taxonomy" id="1344950"/>
    <lineage>
        <taxon>Bacteria</taxon>
        <taxon>Pseudomonadati</taxon>
        <taxon>Pseudomonadota</taxon>
        <taxon>Betaproteobacteria</taxon>
        <taxon>Burkholderiales</taxon>
        <taxon>Oxalobacteraceae</taxon>
        <taxon>Undibacterium</taxon>
    </lineage>
</organism>
<evidence type="ECO:0000256" key="6">
    <source>
        <dbReference type="ARBA" id="ARBA00022840"/>
    </source>
</evidence>
<dbReference type="EMBL" id="JACOFW010000029">
    <property type="protein sequence ID" value="MBC3809279.1"/>
    <property type="molecule type" value="Genomic_DNA"/>
</dbReference>
<dbReference type="Gene3D" id="3.30.565.10">
    <property type="entry name" value="Histidine kinase-like ATPase, C-terminal domain"/>
    <property type="match status" value="1"/>
</dbReference>
<keyword evidence="10" id="KW-1185">Reference proteome</keyword>
<dbReference type="EC" id="2.7.13.3" evidence="2"/>
<evidence type="ECO:0000313" key="9">
    <source>
        <dbReference type="EMBL" id="MBC3809279.1"/>
    </source>
</evidence>
<gene>
    <name evidence="9" type="ORF">H8K52_18220</name>
</gene>
<dbReference type="SUPFAM" id="SSF55874">
    <property type="entry name" value="ATPase domain of HSP90 chaperone/DNA topoisomerase II/histidine kinase"/>
    <property type="match status" value="1"/>
</dbReference>
<evidence type="ECO:0000259" key="8">
    <source>
        <dbReference type="PROSITE" id="PS50109"/>
    </source>
</evidence>
<dbReference type="PANTHER" id="PTHR42878">
    <property type="entry name" value="TWO-COMPONENT HISTIDINE KINASE"/>
    <property type="match status" value="1"/>
</dbReference>
<dbReference type="InterPro" id="IPR005467">
    <property type="entry name" value="His_kinase_dom"/>
</dbReference>
<feature type="domain" description="Histidine kinase" evidence="8">
    <location>
        <begin position="13"/>
        <end position="210"/>
    </location>
</feature>